<dbReference type="GO" id="GO:0030496">
    <property type="term" value="C:midbody"/>
    <property type="evidence" value="ECO:0007669"/>
    <property type="project" value="TreeGrafter"/>
</dbReference>
<dbReference type="GO" id="GO:0005634">
    <property type="term" value="C:nucleus"/>
    <property type="evidence" value="ECO:0007669"/>
    <property type="project" value="TreeGrafter"/>
</dbReference>
<accession>A0A915DU28</accession>
<evidence type="ECO:0000313" key="1">
    <source>
        <dbReference type="Proteomes" id="UP000887574"/>
    </source>
</evidence>
<dbReference type="GO" id="GO:0051233">
    <property type="term" value="C:spindle midzone"/>
    <property type="evidence" value="ECO:0007669"/>
    <property type="project" value="TreeGrafter"/>
</dbReference>
<dbReference type="GO" id="GO:0005096">
    <property type="term" value="F:GTPase activator activity"/>
    <property type="evidence" value="ECO:0007669"/>
    <property type="project" value="TreeGrafter"/>
</dbReference>
<dbReference type="PANTHER" id="PTHR46199">
    <property type="entry name" value="RAC GTPASE-ACTIVATING PROTEIN 1"/>
    <property type="match status" value="1"/>
</dbReference>
<organism evidence="1 2">
    <name type="scientific">Ditylenchus dipsaci</name>
    <dbReference type="NCBI Taxonomy" id="166011"/>
    <lineage>
        <taxon>Eukaryota</taxon>
        <taxon>Metazoa</taxon>
        <taxon>Ecdysozoa</taxon>
        <taxon>Nematoda</taxon>
        <taxon>Chromadorea</taxon>
        <taxon>Rhabditida</taxon>
        <taxon>Tylenchina</taxon>
        <taxon>Tylenchomorpha</taxon>
        <taxon>Sphaerularioidea</taxon>
        <taxon>Anguinidae</taxon>
        <taxon>Anguininae</taxon>
        <taxon>Ditylenchus</taxon>
    </lineage>
</organism>
<dbReference type="Gene3D" id="1.10.555.10">
    <property type="entry name" value="Rho GTPase activation protein"/>
    <property type="match status" value="1"/>
</dbReference>
<dbReference type="SUPFAM" id="SSF48350">
    <property type="entry name" value="GTPase activation domain, GAP"/>
    <property type="match status" value="1"/>
</dbReference>
<dbReference type="WBParaSite" id="jg23670">
    <property type="protein sequence ID" value="jg23670"/>
    <property type="gene ID" value="jg23670"/>
</dbReference>
<dbReference type="AlphaFoldDB" id="A0A915DU28"/>
<dbReference type="InterPro" id="IPR008936">
    <property type="entry name" value="Rho_GTPase_activation_prot"/>
</dbReference>
<dbReference type="GO" id="GO:0032154">
    <property type="term" value="C:cleavage furrow"/>
    <property type="evidence" value="ECO:0007669"/>
    <property type="project" value="TreeGrafter"/>
</dbReference>
<dbReference type="GO" id="GO:0007266">
    <property type="term" value="P:Rho protein signal transduction"/>
    <property type="evidence" value="ECO:0007669"/>
    <property type="project" value="TreeGrafter"/>
</dbReference>
<dbReference type="Proteomes" id="UP000887574">
    <property type="component" value="Unplaced"/>
</dbReference>
<sequence length="292" mass="33302">MDISKRIVSEDSLKVIEQWKDCQAYYHSLCVPRDSEANTQSRVKIPMGSTFDMRSPLSANKFWTKGRPIAECAHTFMPMRASIFTSNCSCQDCDLKIHEKCRLGAPLPCIPFVHTPQKLKQTSRPRLPDFCPDSQPQIPALLIRCVIALDKGFLNKEGLYRIPGNEAEWDPDIITGCIKKFLGSLREAIIPVSSFKEFARAADNENKEQLISLDDSREFGCCAWANNRRSIRIIKKPAVQYRGRTTDESEESRQQKNVLLQLLQLDNGFWVKYNEMPLELPPTVTSKKMSSQ</sequence>
<proteinExistence type="predicted"/>
<evidence type="ECO:0000313" key="2">
    <source>
        <dbReference type="WBParaSite" id="jg23670"/>
    </source>
</evidence>
<name>A0A915DU28_9BILA</name>
<reference evidence="2" key="1">
    <citation type="submission" date="2022-11" db="UniProtKB">
        <authorList>
            <consortium name="WormBaseParasite"/>
        </authorList>
    </citation>
    <scope>IDENTIFICATION</scope>
</reference>
<dbReference type="GO" id="GO:0000281">
    <property type="term" value="P:mitotic cytokinesis"/>
    <property type="evidence" value="ECO:0007669"/>
    <property type="project" value="TreeGrafter"/>
</dbReference>
<protein>
    <submittedName>
        <fullName evidence="2">Rho-GAP domain-containing protein</fullName>
    </submittedName>
</protein>
<dbReference type="GO" id="GO:0097149">
    <property type="term" value="C:centralspindlin complex"/>
    <property type="evidence" value="ECO:0007669"/>
    <property type="project" value="TreeGrafter"/>
</dbReference>
<dbReference type="PANTHER" id="PTHR46199:SF3">
    <property type="entry name" value="RAC GTPASE-ACTIVATING PROTEIN 1"/>
    <property type="match status" value="1"/>
</dbReference>
<dbReference type="GO" id="GO:0051256">
    <property type="term" value="P:mitotic spindle midzone assembly"/>
    <property type="evidence" value="ECO:0007669"/>
    <property type="project" value="TreeGrafter"/>
</dbReference>
<keyword evidence="1" id="KW-1185">Reference proteome</keyword>